<evidence type="ECO:0000313" key="15">
    <source>
        <dbReference type="Proteomes" id="UP000034805"/>
    </source>
</evidence>
<evidence type="ECO:0000256" key="7">
    <source>
        <dbReference type="ARBA" id="ARBA00023273"/>
    </source>
</evidence>
<dbReference type="InterPro" id="IPR042576">
    <property type="entry name" value="TRAF3IP1_N_sf"/>
</dbReference>
<evidence type="ECO:0000256" key="9">
    <source>
        <dbReference type="ARBA" id="ARBA00070492"/>
    </source>
</evidence>
<comment type="similarity">
    <text evidence="8">Belongs to the TRAF3IP1 family.</text>
</comment>
<evidence type="ECO:0000256" key="4">
    <source>
        <dbReference type="ARBA" id="ARBA00022794"/>
    </source>
</evidence>
<sequence length="620" mass="71036">MRSEKERCIAGAVQEFLKKSEERAAEEKFSLLNLLITIEKKLASVMNAAVARRTQETLGRVIKKPPLTEKLLSKPPFRYLQDIFSEVIRTTGFMKGLYTETEMKSENVKDKEAKMLFLQKAIDVVMLTSGEPLSTKPARIAAGHEPEKTNELLQAIGRCCLNKLSSDEAVKRVLAGDRPDPRGKPSSQDKENREGRDRNQAREERKEVKERSTSRDAKDSDPRHLARDRDREDRRAKKDRHRDSDRSKDRDRDRNQTKDRDPSKDRDRDRNQTKYHDQSKDRDRDHNRANDRDHTKDRVRDHRKEENESKSREKEKNGRRRRCRDDELERREEEEEEEEDRTGEPERETAKGRKALSPARLPRPTSAKGQRQRAQPGAQGELSRAKAGVCLVAPPRVKRQESYTEPVLPERLGSSKLSAAVIVEGAGLSDQEDDEQFVVEESAAPHLDVPRPETVSVGEAGLGTACGLVKKILETKKDYERAPLSSALNDQAERQSPLSEARWKECDLLSREMDRLSASVQAVCRSTVPLGRIVNYLQEDVDSMQVELQAWRRENQEYVQALLQEQRVTESTVEPLRAELSQLEQLIRDQRDKICTIKSSILLNEAKIQKMVSVTTSSSH</sequence>
<keyword evidence="6" id="KW-0206">Cytoskeleton</keyword>
<evidence type="ECO:0000256" key="2">
    <source>
        <dbReference type="ARBA" id="ARBA00004430"/>
    </source>
</evidence>
<feature type="region of interest" description="Disordered" evidence="11">
    <location>
        <begin position="173"/>
        <end position="388"/>
    </location>
</feature>
<dbReference type="InterPro" id="IPR041476">
    <property type="entry name" value="TRAF3IP1_C"/>
</dbReference>
<evidence type="ECO:0000256" key="10">
    <source>
        <dbReference type="SAM" id="Coils"/>
    </source>
</evidence>
<dbReference type="STRING" id="113540.ENSSFOP00015025820"/>
<dbReference type="Gene3D" id="1.10.418.50">
    <property type="entry name" value="Microtubule-binding protein MIP-T3"/>
    <property type="match status" value="1"/>
</dbReference>
<dbReference type="FunFam" id="1.10.418.50:FF:000001">
    <property type="entry name" value="TRAF3-interacting protein 1 isoform X1"/>
    <property type="match status" value="1"/>
</dbReference>
<keyword evidence="3" id="KW-0963">Cytoplasm</keyword>
<dbReference type="GO" id="GO:0042073">
    <property type="term" value="P:intraciliary transport"/>
    <property type="evidence" value="ECO:0007669"/>
    <property type="project" value="TreeGrafter"/>
</dbReference>
<dbReference type="Pfam" id="PF10243">
    <property type="entry name" value="MIP-T3"/>
    <property type="match status" value="1"/>
</dbReference>
<dbReference type="GO" id="GO:0005930">
    <property type="term" value="C:axoneme"/>
    <property type="evidence" value="ECO:0007669"/>
    <property type="project" value="UniProtKB-SubCell"/>
</dbReference>
<dbReference type="InterPro" id="IPR040468">
    <property type="entry name" value="TRAF3IP1_N"/>
</dbReference>
<comment type="caution">
    <text evidence="14">The sequence shown here is derived from an EMBL/GenBank/DDBJ whole genome shotgun (WGS) entry which is preliminary data.</text>
</comment>
<feature type="non-terminal residue" evidence="14">
    <location>
        <position position="620"/>
    </location>
</feature>
<feature type="coiled-coil region" evidence="10">
    <location>
        <begin position="534"/>
        <end position="593"/>
    </location>
</feature>
<dbReference type="GO" id="GO:0070507">
    <property type="term" value="P:regulation of microtubule cytoskeleton organization"/>
    <property type="evidence" value="ECO:0007669"/>
    <property type="project" value="TreeGrafter"/>
</dbReference>
<feature type="compositionally biased region" description="Basic and acidic residues" evidence="11">
    <location>
        <begin position="173"/>
        <end position="316"/>
    </location>
</feature>
<proteinExistence type="inferred from homology"/>
<evidence type="ECO:0000256" key="8">
    <source>
        <dbReference type="ARBA" id="ARBA00043971"/>
    </source>
</evidence>
<keyword evidence="4" id="KW-0970">Cilium biogenesis/degradation</keyword>
<dbReference type="GO" id="GO:0048731">
    <property type="term" value="P:system development"/>
    <property type="evidence" value="ECO:0007669"/>
    <property type="project" value="UniProtKB-ARBA"/>
</dbReference>
<feature type="domain" description="TRAF3-interacting protein 1 N-terminal" evidence="12">
    <location>
        <begin position="51"/>
        <end position="161"/>
    </location>
</feature>
<dbReference type="AlphaFoldDB" id="A0A0P7WGE1"/>
<evidence type="ECO:0000256" key="6">
    <source>
        <dbReference type="ARBA" id="ARBA00023212"/>
    </source>
</evidence>
<evidence type="ECO:0000259" key="12">
    <source>
        <dbReference type="Pfam" id="PF10243"/>
    </source>
</evidence>
<dbReference type="PANTHER" id="PTHR31363:SF0">
    <property type="entry name" value="TRAF3-INTERACTING PROTEIN 1"/>
    <property type="match status" value="1"/>
</dbReference>
<dbReference type="GO" id="GO:0036064">
    <property type="term" value="C:ciliary basal body"/>
    <property type="evidence" value="ECO:0007669"/>
    <property type="project" value="TreeGrafter"/>
</dbReference>
<evidence type="ECO:0000256" key="3">
    <source>
        <dbReference type="ARBA" id="ARBA00022490"/>
    </source>
</evidence>
<evidence type="ECO:0000256" key="5">
    <source>
        <dbReference type="ARBA" id="ARBA00023054"/>
    </source>
</evidence>
<feature type="compositionally biased region" description="Basic and acidic residues" evidence="11">
    <location>
        <begin position="342"/>
        <end position="351"/>
    </location>
</feature>
<evidence type="ECO:0000256" key="11">
    <source>
        <dbReference type="SAM" id="MobiDB-lite"/>
    </source>
</evidence>
<dbReference type="GO" id="GO:0008017">
    <property type="term" value="F:microtubule binding"/>
    <property type="evidence" value="ECO:0007669"/>
    <property type="project" value="InterPro"/>
</dbReference>
<feature type="domain" description="TRAF3-interacting protein 1 C-terminal" evidence="13">
    <location>
        <begin position="467"/>
        <end position="613"/>
    </location>
</feature>
<dbReference type="EMBL" id="JARO02008566">
    <property type="protein sequence ID" value="KPP62563.1"/>
    <property type="molecule type" value="Genomic_DNA"/>
</dbReference>
<keyword evidence="5 10" id="KW-0175">Coiled coil</keyword>
<dbReference type="GO" id="GO:0060271">
    <property type="term" value="P:cilium assembly"/>
    <property type="evidence" value="ECO:0007669"/>
    <property type="project" value="TreeGrafter"/>
</dbReference>
<feature type="compositionally biased region" description="Acidic residues" evidence="11">
    <location>
        <begin position="332"/>
        <end position="341"/>
    </location>
</feature>
<dbReference type="Proteomes" id="UP000034805">
    <property type="component" value="Unassembled WGS sequence"/>
</dbReference>
<comment type="subcellular location">
    <subcellularLocation>
        <location evidence="2">Cytoplasm</location>
        <location evidence="2">Cytoskeleton</location>
        <location evidence="2">Cilium axoneme</location>
    </subcellularLocation>
    <subcellularLocation>
        <location evidence="1">Cytoplasm</location>
        <location evidence="1">Cytoskeleton</location>
        <location evidence="1">Cilium basal body</location>
    </subcellularLocation>
</comment>
<evidence type="ECO:0000313" key="14">
    <source>
        <dbReference type="EMBL" id="KPP62563.1"/>
    </source>
</evidence>
<organism evidence="14 15">
    <name type="scientific">Scleropages formosus</name>
    <name type="common">Asian bonytongue</name>
    <name type="synonym">Osteoglossum formosum</name>
    <dbReference type="NCBI Taxonomy" id="113540"/>
    <lineage>
        <taxon>Eukaryota</taxon>
        <taxon>Metazoa</taxon>
        <taxon>Chordata</taxon>
        <taxon>Craniata</taxon>
        <taxon>Vertebrata</taxon>
        <taxon>Euteleostomi</taxon>
        <taxon>Actinopterygii</taxon>
        <taxon>Neopterygii</taxon>
        <taxon>Teleostei</taxon>
        <taxon>Osteoglossocephala</taxon>
        <taxon>Osteoglossomorpha</taxon>
        <taxon>Osteoglossiformes</taxon>
        <taxon>Osteoglossidae</taxon>
        <taxon>Scleropages</taxon>
    </lineage>
</organism>
<name>A0A0P7WGE1_SCLFO</name>
<reference evidence="14 15" key="1">
    <citation type="submission" date="2015-08" db="EMBL/GenBank/DDBJ databases">
        <title>The genome of the Asian arowana (Scleropages formosus).</title>
        <authorList>
            <person name="Tan M.H."/>
            <person name="Gan H.M."/>
            <person name="Croft L.J."/>
            <person name="Austin C.M."/>
        </authorList>
    </citation>
    <scope>NUCLEOTIDE SEQUENCE [LARGE SCALE GENOMIC DNA]</scope>
    <source>
        <strain evidence="14">Aro1</strain>
    </source>
</reference>
<dbReference type="Pfam" id="PF17749">
    <property type="entry name" value="MIP-T3_C"/>
    <property type="match status" value="1"/>
</dbReference>
<dbReference type="GO" id="GO:0030992">
    <property type="term" value="C:intraciliary transport particle B"/>
    <property type="evidence" value="ECO:0007669"/>
    <property type="project" value="TreeGrafter"/>
</dbReference>
<keyword evidence="7" id="KW-0966">Cell projection</keyword>
<evidence type="ECO:0000256" key="1">
    <source>
        <dbReference type="ARBA" id="ARBA00004120"/>
    </source>
</evidence>
<dbReference type="PANTHER" id="PTHR31363">
    <property type="entry name" value="TRAF3-INTERACTING PROTEIN 1"/>
    <property type="match status" value="1"/>
</dbReference>
<dbReference type="InterPro" id="IPR018799">
    <property type="entry name" value="TRAF3IP1"/>
</dbReference>
<evidence type="ECO:0000259" key="13">
    <source>
        <dbReference type="Pfam" id="PF17749"/>
    </source>
</evidence>
<protein>
    <recommendedName>
        <fullName evidence="9">TRAF3-interacting protein 1</fullName>
    </recommendedName>
</protein>
<accession>A0A0P7WGE1</accession>
<gene>
    <name evidence="14" type="ORF">Z043_119248</name>
</gene>
<dbReference type="GO" id="GO:0048513">
    <property type="term" value="P:animal organ development"/>
    <property type="evidence" value="ECO:0007669"/>
    <property type="project" value="UniProtKB-ARBA"/>
</dbReference>